<dbReference type="Gene3D" id="3.10.180.10">
    <property type="entry name" value="2,3-Dihydroxybiphenyl 1,2-Dioxygenase, domain 1"/>
    <property type="match status" value="2"/>
</dbReference>
<gene>
    <name evidence="2" type="ordered locus">FraEuI1c_6691</name>
</gene>
<keyword evidence="2" id="KW-0223">Dioxygenase</keyword>
<organism evidence="2 3">
    <name type="scientific">Pseudofrankia inefficax (strain DSM 45817 / CECT 9037 / DDB 130130 / EuI1c)</name>
    <name type="common">Frankia inefficax</name>
    <dbReference type="NCBI Taxonomy" id="298654"/>
    <lineage>
        <taxon>Bacteria</taxon>
        <taxon>Bacillati</taxon>
        <taxon>Actinomycetota</taxon>
        <taxon>Actinomycetes</taxon>
        <taxon>Frankiales</taxon>
        <taxon>Frankiaceae</taxon>
        <taxon>Pseudofrankia</taxon>
    </lineage>
</organism>
<feature type="domain" description="VOC" evidence="1">
    <location>
        <begin position="11"/>
        <end position="128"/>
    </location>
</feature>
<name>E3JB40_PSEI1</name>
<dbReference type="InterPro" id="IPR029068">
    <property type="entry name" value="Glyas_Bleomycin-R_OHBP_Dase"/>
</dbReference>
<dbReference type="EMBL" id="CP002299">
    <property type="protein sequence ID" value="ADP84661.1"/>
    <property type="molecule type" value="Genomic_DNA"/>
</dbReference>
<reference evidence="2 3" key="1">
    <citation type="submission" date="2010-10" db="EMBL/GenBank/DDBJ databases">
        <title>Complete sequence of Frankia sp. EuI1c.</title>
        <authorList>
            <consortium name="US DOE Joint Genome Institute"/>
            <person name="Lucas S."/>
            <person name="Copeland A."/>
            <person name="Lapidus A."/>
            <person name="Cheng J.-F."/>
            <person name="Bruce D."/>
            <person name="Goodwin L."/>
            <person name="Pitluck S."/>
            <person name="Chertkov O."/>
            <person name="Detter J.C."/>
            <person name="Han C."/>
            <person name="Tapia R."/>
            <person name="Land M."/>
            <person name="Hauser L."/>
            <person name="Jeffries C."/>
            <person name="Kyrpides N."/>
            <person name="Ivanova N."/>
            <person name="Mikhailova N."/>
            <person name="Beauchemin N."/>
            <person name="Sen A."/>
            <person name="Sur S.A."/>
            <person name="Gtari M."/>
            <person name="Wall L."/>
            <person name="Tisa L."/>
            <person name="Woyke T."/>
        </authorList>
    </citation>
    <scope>NUCLEOTIDE SEQUENCE [LARGE SCALE GENOMIC DNA]</scope>
    <source>
        <strain evidence="3">DSM 45817 / CECT 9037 / EuI1c</strain>
    </source>
</reference>
<dbReference type="InParanoid" id="E3JB40"/>
<dbReference type="InterPro" id="IPR052164">
    <property type="entry name" value="Anthracycline_SecMetBiosynth"/>
</dbReference>
<proteinExistence type="predicted"/>
<dbReference type="PANTHER" id="PTHR33993:SF14">
    <property type="entry name" value="GB|AAF24581.1"/>
    <property type="match status" value="1"/>
</dbReference>
<dbReference type="PANTHER" id="PTHR33993">
    <property type="entry name" value="GLYOXALASE-RELATED"/>
    <property type="match status" value="1"/>
</dbReference>
<dbReference type="AlphaFoldDB" id="E3JB40"/>
<dbReference type="KEGG" id="fri:FraEuI1c_6691"/>
<keyword evidence="3" id="KW-1185">Reference proteome</keyword>
<protein>
    <submittedName>
        <fullName evidence="2">Glyoxalase/bleomycin resistance protein/dioxygenase</fullName>
    </submittedName>
</protein>
<dbReference type="SUPFAM" id="SSF54593">
    <property type="entry name" value="Glyoxalase/Bleomycin resistance protein/Dihydroxybiphenyl dioxygenase"/>
    <property type="match status" value="2"/>
</dbReference>
<evidence type="ECO:0000313" key="3">
    <source>
        <dbReference type="Proteomes" id="UP000002484"/>
    </source>
</evidence>
<dbReference type="CDD" id="cd07247">
    <property type="entry name" value="SgaA_N_like"/>
    <property type="match status" value="2"/>
</dbReference>
<evidence type="ECO:0000313" key="2">
    <source>
        <dbReference type="EMBL" id="ADP84661.1"/>
    </source>
</evidence>
<feature type="domain" description="VOC" evidence="1">
    <location>
        <begin position="142"/>
        <end position="259"/>
    </location>
</feature>
<sequence length="262" mass="27521">MPKPDSTVAGGPIWIDLMTTDTDAARAFYGELFGWTAEAGSEEFGGYFNFLRAGEPVAGGMGYQPGMPAEAVADRWSVYLRADDAEKTVAAVVDRGGQVIAPPMPVGDLGVFAVVLDPGGAAIGLWQPGTHAGFAKVGEPGAPVWFELFTRDFAAVLDFYRDAFGWTVQVVSDTDEFRYATLVNAAGEQQAGVMDASSFLPAGAPSSWSVYFNVEDADAATAKIAELGGKALREPEDTPYGRLAEAADATGATFKIMGPNKG</sequence>
<evidence type="ECO:0000259" key="1">
    <source>
        <dbReference type="PROSITE" id="PS51819"/>
    </source>
</evidence>
<dbReference type="RefSeq" id="WP_013427772.1">
    <property type="nucleotide sequence ID" value="NC_014666.1"/>
</dbReference>
<dbReference type="GO" id="GO:0051213">
    <property type="term" value="F:dioxygenase activity"/>
    <property type="evidence" value="ECO:0007669"/>
    <property type="project" value="UniProtKB-KW"/>
</dbReference>
<dbReference type="eggNOG" id="COG3324">
    <property type="taxonomic scope" value="Bacteria"/>
</dbReference>
<dbReference type="InterPro" id="IPR004360">
    <property type="entry name" value="Glyas_Fos-R_dOase_dom"/>
</dbReference>
<dbReference type="InterPro" id="IPR037523">
    <property type="entry name" value="VOC_core"/>
</dbReference>
<dbReference type="Proteomes" id="UP000002484">
    <property type="component" value="Chromosome"/>
</dbReference>
<dbReference type="STRING" id="298654.FraEuI1c_6691"/>
<dbReference type="PROSITE" id="PS51819">
    <property type="entry name" value="VOC"/>
    <property type="match status" value="2"/>
</dbReference>
<keyword evidence="2" id="KW-0560">Oxidoreductase</keyword>
<dbReference type="HOGENOM" id="CLU_069623_0_0_11"/>
<dbReference type="Pfam" id="PF00903">
    <property type="entry name" value="Glyoxalase"/>
    <property type="match status" value="2"/>
</dbReference>
<dbReference type="OrthoDB" id="9793039at2"/>
<accession>E3JB40</accession>